<reference evidence="1" key="2">
    <citation type="journal article" name="Front. Microbiol.">
        <title>Degradative Capacity of Two Strains of Rhodonia placenta: From Phenotype to Genotype.</title>
        <authorList>
            <person name="Kolle M."/>
            <person name="Horta M.A.C."/>
            <person name="Nowrousian M."/>
            <person name="Ohm R.A."/>
            <person name="Benz J.P."/>
            <person name="Pilgard A."/>
        </authorList>
    </citation>
    <scope>NUCLEOTIDE SEQUENCE</scope>
    <source>
        <strain evidence="1">FPRL280</strain>
    </source>
</reference>
<proteinExistence type="predicted"/>
<dbReference type="AlphaFoldDB" id="A0A8H7NZR5"/>
<gene>
    <name evidence="1" type="ORF">IEO21_06716</name>
</gene>
<name>A0A8H7NZR5_9APHY</name>
<sequence>MASISSASASRSAATREYNVQQNHPWYPAPVLARVSSYTSMGNALVPRPYKSQRGHFRGNEPISYRRPGMLQGVLLSACLAQEFRMEGMNEPAFPSLPGVKSQLRMNLSTRLHMQASNNPYKVHGNRGPENNEWKIGPDHIRFEDIVLVGVDHVSHSSLQAQFEIIPRR</sequence>
<reference evidence="1" key="1">
    <citation type="submission" date="2020-11" db="EMBL/GenBank/DDBJ databases">
        <authorList>
            <person name="Koelle M."/>
            <person name="Horta M.A.C."/>
            <person name="Nowrousian M."/>
            <person name="Ohm R.A."/>
            <person name="Benz P."/>
            <person name="Pilgard A."/>
        </authorList>
    </citation>
    <scope>NUCLEOTIDE SEQUENCE</scope>
    <source>
        <strain evidence="1">FPRL280</strain>
    </source>
</reference>
<evidence type="ECO:0000313" key="2">
    <source>
        <dbReference type="Proteomes" id="UP000639403"/>
    </source>
</evidence>
<comment type="caution">
    <text evidence="1">The sequence shown here is derived from an EMBL/GenBank/DDBJ whole genome shotgun (WGS) entry which is preliminary data.</text>
</comment>
<evidence type="ECO:0000313" key="1">
    <source>
        <dbReference type="EMBL" id="KAF9811012.1"/>
    </source>
</evidence>
<dbReference type="EMBL" id="JADOXO010000161">
    <property type="protein sequence ID" value="KAF9811012.1"/>
    <property type="molecule type" value="Genomic_DNA"/>
</dbReference>
<protein>
    <submittedName>
        <fullName evidence="1">Uncharacterized protein</fullName>
    </submittedName>
</protein>
<dbReference type="Proteomes" id="UP000639403">
    <property type="component" value="Unassembled WGS sequence"/>
</dbReference>
<organism evidence="1 2">
    <name type="scientific">Rhodonia placenta</name>
    <dbReference type="NCBI Taxonomy" id="104341"/>
    <lineage>
        <taxon>Eukaryota</taxon>
        <taxon>Fungi</taxon>
        <taxon>Dikarya</taxon>
        <taxon>Basidiomycota</taxon>
        <taxon>Agaricomycotina</taxon>
        <taxon>Agaricomycetes</taxon>
        <taxon>Polyporales</taxon>
        <taxon>Adustoporiaceae</taxon>
        <taxon>Rhodonia</taxon>
    </lineage>
</organism>
<accession>A0A8H7NZR5</accession>